<dbReference type="NCBIfam" id="TIGR01179">
    <property type="entry name" value="galE"/>
    <property type="match status" value="1"/>
</dbReference>
<comment type="similarity">
    <text evidence="4">Belongs to the NAD(P)-dependent epimerase/dehydratase family.</text>
</comment>
<comment type="cofactor">
    <cofactor evidence="2">
        <name>NAD(+)</name>
        <dbReference type="ChEBI" id="CHEBI:57540"/>
    </cofactor>
</comment>
<dbReference type="InterPro" id="IPR001509">
    <property type="entry name" value="Epimerase_deHydtase"/>
</dbReference>
<evidence type="ECO:0000256" key="11">
    <source>
        <dbReference type="ARBA" id="ARBA00033067"/>
    </source>
</evidence>
<evidence type="ECO:0000313" key="13">
    <source>
        <dbReference type="EMBL" id="GIF61825.1"/>
    </source>
</evidence>
<protein>
    <recommendedName>
        <fullName evidence="6">UDP-glucose 4-epimerase</fullName>
        <ecNumber evidence="5">5.1.3.2</ecNumber>
    </recommendedName>
    <alternativeName>
        <fullName evidence="11">Galactowaldenase</fullName>
    </alternativeName>
    <alternativeName>
        <fullName evidence="10">UDP-galactose 4-epimerase</fullName>
    </alternativeName>
</protein>
<organism evidence="13 14">
    <name type="scientific">Asanoa iriomotensis</name>
    <dbReference type="NCBI Taxonomy" id="234613"/>
    <lineage>
        <taxon>Bacteria</taxon>
        <taxon>Bacillati</taxon>
        <taxon>Actinomycetota</taxon>
        <taxon>Actinomycetes</taxon>
        <taxon>Micromonosporales</taxon>
        <taxon>Micromonosporaceae</taxon>
        <taxon>Asanoa</taxon>
    </lineage>
</organism>
<evidence type="ECO:0000256" key="10">
    <source>
        <dbReference type="ARBA" id="ARBA00031367"/>
    </source>
</evidence>
<keyword evidence="14" id="KW-1185">Reference proteome</keyword>
<evidence type="ECO:0000259" key="12">
    <source>
        <dbReference type="Pfam" id="PF01370"/>
    </source>
</evidence>
<comment type="catalytic activity">
    <reaction evidence="1">
        <text>UDP-alpha-D-glucose = UDP-alpha-D-galactose</text>
        <dbReference type="Rhea" id="RHEA:22168"/>
        <dbReference type="ChEBI" id="CHEBI:58885"/>
        <dbReference type="ChEBI" id="CHEBI:66914"/>
        <dbReference type="EC" id="5.1.3.2"/>
    </reaction>
</comment>
<dbReference type="EC" id="5.1.3.2" evidence="5"/>
<evidence type="ECO:0000256" key="9">
    <source>
        <dbReference type="ARBA" id="ARBA00023277"/>
    </source>
</evidence>
<dbReference type="Gene3D" id="3.40.50.720">
    <property type="entry name" value="NAD(P)-binding Rossmann-like Domain"/>
    <property type="match status" value="1"/>
</dbReference>
<dbReference type="Proteomes" id="UP000624325">
    <property type="component" value="Unassembled WGS sequence"/>
</dbReference>
<keyword evidence="8" id="KW-0413">Isomerase</keyword>
<keyword evidence="9" id="KW-0119">Carbohydrate metabolism</keyword>
<evidence type="ECO:0000313" key="14">
    <source>
        <dbReference type="Proteomes" id="UP000624325"/>
    </source>
</evidence>
<sequence>MKVLIAGGAGYIGSTIASMCLDNGITPIILDNLSTGCIDFVHDRIFYRGDIDDGTLVKKIFDDHPDVSIALHCAAVLVAPESVRHPLRYYRENVAKTLAFVDALTQAGCRRLIFSSSAAIYAPTPTFGVDESSPVAPATPYGWSKAMLEQILHDCCLSGDLRVVSLRYQNVVGADPYLRTGPTIAGTERALDSLLDAALADRPFTIAGTDWPTRDGTPVRDYVHVWDLARAHLLALQAFDTVASTAPDCYLALDLGTGVGTTVGELIRAVEAVVGRRITITHAPRRPGDIAGCYTRSRLALQHLGWQPRLPLNAAVRDLLSWNKANHHSHESPQGMHRHDAVT</sequence>
<dbReference type="SUPFAM" id="SSF51735">
    <property type="entry name" value="NAD(P)-binding Rossmann-fold domains"/>
    <property type="match status" value="1"/>
</dbReference>
<evidence type="ECO:0000256" key="8">
    <source>
        <dbReference type="ARBA" id="ARBA00023235"/>
    </source>
</evidence>
<dbReference type="PANTHER" id="PTHR43725">
    <property type="entry name" value="UDP-GLUCOSE 4-EPIMERASE"/>
    <property type="match status" value="1"/>
</dbReference>
<evidence type="ECO:0000256" key="4">
    <source>
        <dbReference type="ARBA" id="ARBA00007637"/>
    </source>
</evidence>
<dbReference type="EMBL" id="BONC01000137">
    <property type="protein sequence ID" value="GIF61825.1"/>
    <property type="molecule type" value="Genomic_DNA"/>
</dbReference>
<evidence type="ECO:0000256" key="7">
    <source>
        <dbReference type="ARBA" id="ARBA00023027"/>
    </source>
</evidence>
<feature type="domain" description="NAD-dependent epimerase/dehydratase" evidence="12">
    <location>
        <begin position="3"/>
        <end position="241"/>
    </location>
</feature>
<dbReference type="InterPro" id="IPR036291">
    <property type="entry name" value="NAD(P)-bd_dom_sf"/>
</dbReference>
<evidence type="ECO:0000256" key="1">
    <source>
        <dbReference type="ARBA" id="ARBA00000083"/>
    </source>
</evidence>
<evidence type="ECO:0000256" key="6">
    <source>
        <dbReference type="ARBA" id="ARBA00018569"/>
    </source>
</evidence>
<evidence type="ECO:0000256" key="5">
    <source>
        <dbReference type="ARBA" id="ARBA00013189"/>
    </source>
</evidence>
<dbReference type="Gene3D" id="3.90.25.10">
    <property type="entry name" value="UDP-galactose 4-epimerase, domain 1"/>
    <property type="match status" value="1"/>
</dbReference>
<gene>
    <name evidence="13" type="primary">galE_3</name>
    <name evidence="13" type="ORF">Air01nite_79200</name>
</gene>
<name>A0ABQ4CHN8_9ACTN</name>
<dbReference type="RefSeq" id="WP_203708642.1">
    <property type="nucleotide sequence ID" value="NZ_BAAALU010000018.1"/>
</dbReference>
<comment type="pathway">
    <text evidence="3">Carbohydrate metabolism; galactose metabolism.</text>
</comment>
<evidence type="ECO:0000256" key="3">
    <source>
        <dbReference type="ARBA" id="ARBA00004947"/>
    </source>
</evidence>
<proteinExistence type="inferred from homology"/>
<dbReference type="InterPro" id="IPR005886">
    <property type="entry name" value="UDP_G4E"/>
</dbReference>
<accession>A0ABQ4CHN8</accession>
<keyword evidence="7" id="KW-0520">NAD</keyword>
<dbReference type="Pfam" id="PF01370">
    <property type="entry name" value="Epimerase"/>
    <property type="match status" value="1"/>
</dbReference>
<reference evidence="13 14" key="1">
    <citation type="submission" date="2021-01" db="EMBL/GenBank/DDBJ databases">
        <title>Whole genome shotgun sequence of Asanoa iriomotensis NBRC 100142.</title>
        <authorList>
            <person name="Komaki H."/>
            <person name="Tamura T."/>
        </authorList>
    </citation>
    <scope>NUCLEOTIDE SEQUENCE [LARGE SCALE GENOMIC DNA]</scope>
    <source>
        <strain evidence="13 14">NBRC 100142</strain>
    </source>
</reference>
<dbReference type="PANTHER" id="PTHR43725:SF53">
    <property type="entry name" value="UDP-ARABINOSE 4-EPIMERASE 1"/>
    <property type="match status" value="1"/>
</dbReference>
<comment type="caution">
    <text evidence="13">The sequence shown here is derived from an EMBL/GenBank/DDBJ whole genome shotgun (WGS) entry which is preliminary data.</text>
</comment>
<evidence type="ECO:0000256" key="2">
    <source>
        <dbReference type="ARBA" id="ARBA00001911"/>
    </source>
</evidence>